<gene>
    <name evidence="6" type="primary">CXHXorf48</name>
</gene>
<reference evidence="6" key="3">
    <citation type="submission" date="2025-08" db="UniProtKB">
        <authorList>
            <consortium name="Ensembl"/>
        </authorList>
    </citation>
    <scope>IDENTIFICATION</scope>
    <source>
        <strain evidence="6">17573</strain>
    </source>
</reference>
<comment type="subcellular location">
    <subcellularLocation>
        <location evidence="1">Cytoplasm</location>
    </subcellularLocation>
</comment>
<dbReference type="RefSeq" id="NP_001181082.1">
    <property type="nucleotide sequence ID" value="NM_001194153.1"/>
</dbReference>
<dbReference type="InParanoid" id="A0A5F8AU68"/>
<reference evidence="7" key="1">
    <citation type="journal article" date="2007" name="Science">
        <title>Evolutionary and biomedical insights from the rhesus macaque genome.</title>
        <authorList>
            <person name="Gibbs R.A."/>
            <person name="Rogers J."/>
            <person name="Katze M.G."/>
            <person name="Bumgarner R."/>
            <person name="Weinstock G.M."/>
            <person name="Mardis E.R."/>
            <person name="Remington K.A."/>
            <person name="Strausberg R.L."/>
            <person name="Venter J.C."/>
            <person name="Wilson R.K."/>
            <person name="Batzer M.A."/>
            <person name="Bustamante C.D."/>
            <person name="Eichler E.E."/>
            <person name="Hahn M.W."/>
            <person name="Hardison R.C."/>
            <person name="Makova K.D."/>
            <person name="Miller W."/>
            <person name="Milosavljevic A."/>
            <person name="Palermo R.E."/>
            <person name="Siepel A."/>
            <person name="Sikela J.M."/>
            <person name="Attaway T."/>
            <person name="Bell S."/>
            <person name="Bernard K.E."/>
            <person name="Buhay C.J."/>
            <person name="Chandrabose M.N."/>
            <person name="Dao M."/>
            <person name="Davis C."/>
            <person name="Delehaunty K.D."/>
            <person name="Ding Y."/>
            <person name="Dinh H.H."/>
            <person name="Dugan-Rocha S."/>
            <person name="Fulton L.A."/>
            <person name="Gabisi R.A."/>
            <person name="Garner T.T."/>
            <person name="Godfrey J."/>
            <person name="Hawes A.C."/>
            <person name="Hernandez J."/>
            <person name="Hines S."/>
            <person name="Holder M."/>
            <person name="Hume J."/>
            <person name="Jhangiani S.N."/>
            <person name="Joshi V."/>
            <person name="Khan Z.M."/>
            <person name="Kirkness E.F."/>
            <person name="Cree A."/>
            <person name="Fowler R.G."/>
            <person name="Lee S."/>
            <person name="Lewis L.R."/>
            <person name="Li Z."/>
            <person name="Liu Y.-S."/>
            <person name="Moore S.M."/>
            <person name="Muzny D."/>
            <person name="Nazareth L.V."/>
            <person name="Ngo D.N."/>
            <person name="Okwuonu G.O."/>
            <person name="Pai G."/>
            <person name="Parker D."/>
            <person name="Paul H.A."/>
            <person name="Pfannkoch C."/>
            <person name="Pohl C.S."/>
            <person name="Rogers Y.-H.C."/>
            <person name="Ruiz S.J."/>
            <person name="Sabo A."/>
            <person name="Santibanez J."/>
            <person name="Schneider B.W."/>
            <person name="Smith S.M."/>
            <person name="Sodergren E."/>
            <person name="Svatek A.F."/>
            <person name="Utterback T.R."/>
            <person name="Vattathil S."/>
            <person name="Warren W."/>
            <person name="White C.S."/>
            <person name="Chinwalla A.T."/>
            <person name="Feng Y."/>
            <person name="Halpern A.L."/>
            <person name="Hillier L.W."/>
            <person name="Huang X."/>
            <person name="Minx P."/>
            <person name="Nelson J.O."/>
            <person name="Pepin K.H."/>
            <person name="Qin X."/>
            <person name="Sutton G.G."/>
            <person name="Venter E."/>
            <person name="Walenz B.P."/>
            <person name="Wallis J.W."/>
            <person name="Worley K.C."/>
            <person name="Yang S.-P."/>
            <person name="Jones S.M."/>
            <person name="Marra M.A."/>
            <person name="Rocchi M."/>
            <person name="Schein J.E."/>
            <person name="Baertsch R."/>
            <person name="Clarke L."/>
            <person name="Csuros M."/>
            <person name="Glasscock J."/>
            <person name="Harris R.A."/>
            <person name="Havlak P."/>
            <person name="Jackson A.R."/>
            <person name="Jiang H."/>
            <person name="Liu Y."/>
            <person name="Messina D.N."/>
            <person name="Shen Y."/>
            <person name="Song H.X.-Z."/>
            <person name="Wylie T."/>
            <person name="Zhang L."/>
            <person name="Birney E."/>
            <person name="Han K."/>
            <person name="Konkel M.K."/>
            <person name="Lee J."/>
            <person name="Smit A.F.A."/>
            <person name="Ullmer B."/>
            <person name="Wang H."/>
            <person name="Xing J."/>
            <person name="Burhans R."/>
            <person name="Cheng Z."/>
            <person name="Karro J.E."/>
            <person name="Ma J."/>
            <person name="Raney B."/>
            <person name="She X."/>
            <person name="Cox M.J."/>
            <person name="Demuth J.P."/>
            <person name="Dumas L.J."/>
            <person name="Han S.-G."/>
            <person name="Hopkins J."/>
            <person name="Karimpour-Fard A."/>
            <person name="Kim Y.H."/>
            <person name="Pollack J.R."/>
            <person name="Vinar T."/>
            <person name="Addo-Quaye C."/>
            <person name="Degenhardt J."/>
            <person name="Denby A."/>
            <person name="Hubisz M.J."/>
            <person name="Indap A."/>
            <person name="Kosiol C."/>
            <person name="Lahn B.T."/>
            <person name="Lawson H.A."/>
            <person name="Marklein A."/>
            <person name="Nielsen R."/>
            <person name="Vallender E.J."/>
            <person name="Clark A.G."/>
            <person name="Ferguson B."/>
            <person name="Hernandez R.D."/>
            <person name="Hirani K."/>
            <person name="Kehrer-Sawatzki H."/>
            <person name="Kolb J."/>
            <person name="Patil S."/>
            <person name="Pu L.-L."/>
            <person name="Ren Y."/>
            <person name="Smith D.G."/>
            <person name="Wheeler D.A."/>
            <person name="Schenck I."/>
            <person name="Ball E.V."/>
            <person name="Chen R."/>
            <person name="Cooper D.N."/>
            <person name="Giardine B."/>
            <person name="Hsu F."/>
            <person name="Kent W.J."/>
            <person name="Lesk A."/>
            <person name="Nelson D.L."/>
            <person name="O'brien W.E."/>
            <person name="Pruefer K."/>
            <person name="Stenson P.D."/>
            <person name="Wallace J.C."/>
            <person name="Ke H."/>
            <person name="Liu X.-M."/>
            <person name="Wang P."/>
            <person name="Xiang A.P."/>
            <person name="Yang F."/>
            <person name="Barber G.P."/>
            <person name="Haussler D."/>
            <person name="Karolchik D."/>
            <person name="Kern A.D."/>
            <person name="Kuhn R.M."/>
            <person name="Smith K.E."/>
            <person name="Zwieg A.S."/>
        </authorList>
    </citation>
    <scope>NUCLEOTIDE SEQUENCE [LARGE SCALE GENOMIC DNA]</scope>
    <source>
        <strain evidence="7">17573</strain>
    </source>
</reference>
<keyword evidence="2" id="KW-0963">Cytoplasm</keyword>
<accession>A0A5F8AU68</accession>
<feature type="signal peptide" evidence="4">
    <location>
        <begin position="1"/>
        <end position="16"/>
    </location>
</feature>
<dbReference type="GO" id="GO:0005737">
    <property type="term" value="C:cytoplasm"/>
    <property type="evidence" value="ECO:0007669"/>
    <property type="project" value="UniProtKB-SubCell"/>
</dbReference>
<dbReference type="FunCoup" id="A0A5F8AU68">
    <property type="interactions" value="17"/>
</dbReference>
<name>A0A5F8AU68_MACMU</name>
<reference evidence="6" key="4">
    <citation type="submission" date="2025-09" db="UniProtKB">
        <authorList>
            <consortium name="Ensembl"/>
        </authorList>
    </citation>
    <scope>IDENTIFICATION</scope>
    <source>
        <strain evidence="6">17573</strain>
    </source>
</reference>
<dbReference type="VEuPathDB" id="HostDB:ENSMMUG00000053857"/>
<dbReference type="PaxDb" id="9544-ENSMMUP00000024628"/>
<evidence type="ECO:0000256" key="1">
    <source>
        <dbReference type="ARBA" id="ARBA00004496"/>
    </source>
</evidence>
<dbReference type="GeneID" id="709338"/>
<dbReference type="OMA" id="IHAEEVC"/>
<dbReference type="PANTHER" id="PTHR45418">
    <property type="entry name" value="CANCER/TESTIS ANTIGEN 55"/>
    <property type="match status" value="1"/>
</dbReference>
<dbReference type="SMR" id="A0A5F8AU68"/>
<dbReference type="STRING" id="9544.ENSMMUP00000080673"/>
<protein>
    <submittedName>
        <fullName evidence="6">Chromosome X open reading frame 48</fullName>
    </submittedName>
</protein>
<evidence type="ECO:0000256" key="4">
    <source>
        <dbReference type="SAM" id="SignalP"/>
    </source>
</evidence>
<reference evidence="6" key="2">
    <citation type="submission" date="2019-01" db="EMBL/GenBank/DDBJ databases">
        <authorList>
            <person name="Graves T."/>
            <person name="Eichler E.E."/>
            <person name="Wilson R.K."/>
        </authorList>
    </citation>
    <scope>NUCLEOTIDE SEQUENCE [LARGE SCALE GENOMIC DNA]</scope>
    <source>
        <strain evidence="6">17573</strain>
    </source>
</reference>
<organism evidence="6 7">
    <name type="scientific">Macaca mulatta</name>
    <name type="common">Rhesus macaque</name>
    <dbReference type="NCBI Taxonomy" id="9544"/>
    <lineage>
        <taxon>Eukaryota</taxon>
        <taxon>Metazoa</taxon>
        <taxon>Chordata</taxon>
        <taxon>Craniata</taxon>
        <taxon>Vertebrata</taxon>
        <taxon>Euteleostomi</taxon>
        <taxon>Mammalia</taxon>
        <taxon>Eutheria</taxon>
        <taxon>Euarchontoglires</taxon>
        <taxon>Primates</taxon>
        <taxon>Haplorrhini</taxon>
        <taxon>Catarrhini</taxon>
        <taxon>Cercopithecidae</taxon>
        <taxon>Cercopithecinae</taxon>
        <taxon>Macaca</taxon>
    </lineage>
</organism>
<dbReference type="InterPro" id="IPR025223">
    <property type="entry name" value="S1-like_RNA-bd_dom"/>
</dbReference>
<evidence type="ECO:0000256" key="3">
    <source>
        <dbReference type="SAM" id="MobiDB-lite"/>
    </source>
</evidence>
<evidence type="ECO:0000259" key="5">
    <source>
        <dbReference type="Pfam" id="PF14444"/>
    </source>
</evidence>
<dbReference type="GeneTree" id="ENSGT00940000163821"/>
<dbReference type="Proteomes" id="UP000006718">
    <property type="component" value="Chromosome X"/>
</dbReference>
<evidence type="ECO:0000313" key="6">
    <source>
        <dbReference type="Ensembl" id="ENSMMUP00000080673.1"/>
    </source>
</evidence>
<keyword evidence="7" id="KW-1185">Reference proteome</keyword>
<evidence type="ECO:0000313" key="7">
    <source>
        <dbReference type="Proteomes" id="UP000006718"/>
    </source>
</evidence>
<evidence type="ECO:0000256" key="2">
    <source>
        <dbReference type="ARBA" id="ARBA00022490"/>
    </source>
</evidence>
<feature type="compositionally biased region" description="Basic residues" evidence="3">
    <location>
        <begin position="254"/>
        <end position="264"/>
    </location>
</feature>
<dbReference type="Ensembl" id="ENSMMUT00000104426.1">
    <property type="protein sequence ID" value="ENSMMUP00000080673.1"/>
    <property type="gene ID" value="ENSMMUG00000053857.1"/>
</dbReference>
<feature type="domain" description="S1-like RNA binding" evidence="5">
    <location>
        <begin position="38"/>
        <end position="78"/>
    </location>
</feature>
<feature type="region of interest" description="Disordered" evidence="3">
    <location>
        <begin position="240"/>
        <end position="264"/>
    </location>
</feature>
<keyword evidence="4" id="KW-0732">Signal</keyword>
<dbReference type="CTD" id="709338"/>
<proteinExistence type="predicted"/>
<sequence>MLRLLRLALAFYGRTADPAEQQGPQQQGLPQGDTQLKTVQGVVTSFCGDYGMIDESIFFSSDVVSGNVPLKVGQKVNVVVEDDKPLYGFRAIKVDVVPHRLYGAVPSDSGTRVLIGCVTSISEDTIYISNSIYFSIDIFSEDFVPYKGDLLEVEYSTEPGISNIKATSVKPTRCIHAEEVCITSVHGRNGVIDYTIFFTLDSVKLPDGYIPQVYDIVNVVMVESIQFCYIWRAVSVTPAQKSSSGFQDDGGLGRPKKERRSQSI</sequence>
<dbReference type="KEGG" id="mcc:709338"/>
<feature type="chain" id="PRO_5023812120" evidence="4">
    <location>
        <begin position="17"/>
        <end position="264"/>
    </location>
</feature>
<dbReference type="AlphaFoldDB" id="A0A5F8AU68"/>
<dbReference type="PANTHER" id="PTHR45418:SF1">
    <property type="entry name" value="CANCER_TESTIS ANTIGEN 55"/>
    <property type="match status" value="1"/>
</dbReference>
<dbReference type="OrthoDB" id="9573766at2759"/>
<dbReference type="Pfam" id="PF14444">
    <property type="entry name" value="S1-like"/>
    <property type="match status" value="1"/>
</dbReference>
<dbReference type="Bgee" id="ENSMMUG00000053857">
    <property type="expression patterns" value="Expressed in testis"/>
</dbReference>